<dbReference type="Proteomes" id="UP000694941">
    <property type="component" value="Unplaced"/>
</dbReference>
<evidence type="ECO:0000256" key="1">
    <source>
        <dbReference type="SAM" id="MobiDB-lite"/>
    </source>
</evidence>
<dbReference type="GeneID" id="111089559"/>
<name>A0ABM1TQ67_LIMPO</name>
<gene>
    <name evidence="4" type="primary">LOC111089559</name>
</gene>
<evidence type="ECO:0000256" key="2">
    <source>
        <dbReference type="SAM" id="Phobius"/>
    </source>
</evidence>
<evidence type="ECO:0000313" key="3">
    <source>
        <dbReference type="Proteomes" id="UP000694941"/>
    </source>
</evidence>
<keyword evidence="2" id="KW-0812">Transmembrane</keyword>
<sequence length="241" mass="26676">MPHVLCVAARLWERCIYSESCIFIDENTICTDDGECRCGERYTISNRDGEETCVLDQTNWMFENSDVTTVIMVVSAVMIATALFCLVLRLFSRARFGRNRAGFGNAAAPSVMLTDMEEAPSDPHSRRLSRCSSNSDYLPGSGRASYSMLAPPASAGSRRSSSISVRSQGSVRSHASSFRSQSSFRSYRGGRRDSVRRTRSTPTEASTSKFNHPKHTNKTNQEDKVTAPSQETLTDAVRNDT</sequence>
<reference evidence="4" key="1">
    <citation type="submission" date="2025-08" db="UniProtKB">
        <authorList>
            <consortium name="RefSeq"/>
        </authorList>
    </citation>
    <scope>IDENTIFICATION</scope>
    <source>
        <tissue evidence="4">Muscle</tissue>
    </source>
</reference>
<keyword evidence="2" id="KW-0472">Membrane</keyword>
<accession>A0ABM1TQ67</accession>
<keyword evidence="2" id="KW-1133">Transmembrane helix</keyword>
<keyword evidence="3" id="KW-1185">Reference proteome</keyword>
<evidence type="ECO:0000313" key="4">
    <source>
        <dbReference type="RefSeq" id="XP_022258023.1"/>
    </source>
</evidence>
<proteinExistence type="predicted"/>
<feature type="transmembrane region" description="Helical" evidence="2">
    <location>
        <begin position="70"/>
        <end position="91"/>
    </location>
</feature>
<organism evidence="3 4">
    <name type="scientific">Limulus polyphemus</name>
    <name type="common">Atlantic horseshoe crab</name>
    <dbReference type="NCBI Taxonomy" id="6850"/>
    <lineage>
        <taxon>Eukaryota</taxon>
        <taxon>Metazoa</taxon>
        <taxon>Ecdysozoa</taxon>
        <taxon>Arthropoda</taxon>
        <taxon>Chelicerata</taxon>
        <taxon>Merostomata</taxon>
        <taxon>Xiphosura</taxon>
        <taxon>Limulidae</taxon>
        <taxon>Limulus</taxon>
    </lineage>
</organism>
<feature type="compositionally biased region" description="Low complexity" evidence="1">
    <location>
        <begin position="153"/>
        <end position="187"/>
    </location>
</feature>
<feature type="region of interest" description="Disordered" evidence="1">
    <location>
        <begin position="142"/>
        <end position="241"/>
    </location>
</feature>
<protein>
    <submittedName>
        <fullName evidence="4">Uncharacterized protein LOC111089559</fullName>
    </submittedName>
</protein>
<dbReference type="RefSeq" id="XP_022258023.1">
    <property type="nucleotide sequence ID" value="XM_022402315.1"/>
</dbReference>